<feature type="compositionally biased region" description="Pro residues" evidence="6">
    <location>
        <begin position="464"/>
        <end position="479"/>
    </location>
</feature>
<feature type="compositionally biased region" description="Pro residues" evidence="6">
    <location>
        <begin position="346"/>
        <end position="362"/>
    </location>
</feature>
<proteinExistence type="inferred from homology"/>
<organism evidence="7 8">
    <name type="scientific">Rhodococcoides kyotonense</name>
    <dbReference type="NCBI Taxonomy" id="398843"/>
    <lineage>
        <taxon>Bacteria</taxon>
        <taxon>Bacillati</taxon>
        <taxon>Actinomycetota</taxon>
        <taxon>Actinomycetes</taxon>
        <taxon>Mycobacteriales</taxon>
        <taxon>Nocardiaceae</taxon>
        <taxon>Rhodococcoides</taxon>
    </lineage>
</organism>
<feature type="compositionally biased region" description="Pro residues" evidence="6">
    <location>
        <begin position="298"/>
        <end position="308"/>
    </location>
</feature>
<feature type="region of interest" description="Disordered" evidence="6">
    <location>
        <begin position="440"/>
        <end position="557"/>
    </location>
</feature>
<keyword evidence="5" id="KW-0143">Chaperone</keyword>
<evidence type="ECO:0000256" key="5">
    <source>
        <dbReference type="ARBA" id="ARBA00023186"/>
    </source>
</evidence>
<dbReference type="Proteomes" id="UP000198327">
    <property type="component" value="Unassembled WGS sequence"/>
</dbReference>
<dbReference type="RefSeq" id="WP_089249836.1">
    <property type="nucleotide sequence ID" value="NZ_FZOW01000013.1"/>
</dbReference>
<dbReference type="InterPro" id="IPR013126">
    <property type="entry name" value="Hsp_70_fam"/>
</dbReference>
<dbReference type="InterPro" id="IPR043129">
    <property type="entry name" value="ATPase_NBD"/>
</dbReference>
<feature type="region of interest" description="Disordered" evidence="6">
    <location>
        <begin position="277"/>
        <end position="366"/>
    </location>
</feature>
<keyword evidence="8" id="KW-1185">Reference proteome</keyword>
<dbReference type="SUPFAM" id="SSF53067">
    <property type="entry name" value="Actin-like ATPase domain"/>
    <property type="match status" value="1"/>
</dbReference>
<accession>A0A239LNA1</accession>
<dbReference type="InterPro" id="IPR018181">
    <property type="entry name" value="Heat_shock_70_CS"/>
</dbReference>
<evidence type="ECO:0000313" key="8">
    <source>
        <dbReference type="Proteomes" id="UP000198327"/>
    </source>
</evidence>
<dbReference type="OrthoDB" id="4569948at2"/>
<comment type="similarity">
    <text evidence="1">Belongs to the heat shock protein 70 family.</text>
</comment>
<dbReference type="Gene3D" id="3.30.420.40">
    <property type="match status" value="2"/>
</dbReference>
<dbReference type="GO" id="GO:0005524">
    <property type="term" value="F:ATP binding"/>
    <property type="evidence" value="ECO:0007669"/>
    <property type="project" value="UniProtKB-KW"/>
</dbReference>
<name>A0A239LNA1_9NOCA</name>
<feature type="compositionally biased region" description="Pro residues" evidence="6">
    <location>
        <begin position="317"/>
        <end position="327"/>
    </location>
</feature>
<keyword evidence="4" id="KW-0346">Stress response</keyword>
<sequence length="557" mass="58472">MTVLLGVSMGAHAVRMALPRNGAVASRVVPSDPPQPLFFKNQVIDTVDDEVEYLAAESISAVAAESEPSLSTGVAYRDARQADTLHRALKNQHLQNYYLVHEVEAVIEYLIASGEAAGHSTVALYDLGSSGLNVSVVDLVARRVVASSRSTEFSGDLFDDVLRDNQLARLGKPSDDADIDLFERRCRVAKERLSSNDAVCLPDASGMILLSRDSFETLIGDTVDRSIEFARDVLISAHVAIDAVVLIGGGSRIPLVRDRVGNSLDLPALTPNEPESVAARGAALSARSTPGLDRPRPVARPVPTPPRQAVPRQTPSRPRPVVPPSAPRPTDATPTISIARKDLPRVLPPASQPPVTPTPATPEPEKAPVAAEAAAEPTHFALKNVYWLDADFDDSDGENDEERKRRLVRGWSVAGVAAAAVIAVGGFLFSQQGSSPVVETSVTNTQTQAPATTPSVAATTQAPAPTPEAPVAPVVPPPAATTAVEAPPPAPAPAPAPQLEPQTQNPVTQEAPTQEAPTQQSPQQPAPAPAPAPAVPLIPGLPEFTLPVLPPLFPPAP</sequence>
<reference evidence="8" key="1">
    <citation type="submission" date="2017-06" db="EMBL/GenBank/DDBJ databases">
        <authorList>
            <person name="Varghese N."/>
            <person name="Submissions S."/>
        </authorList>
    </citation>
    <scope>NUCLEOTIDE SEQUENCE [LARGE SCALE GENOMIC DNA]</scope>
    <source>
        <strain evidence="8">JCM 23211</strain>
    </source>
</reference>
<feature type="compositionally biased region" description="Pro residues" evidence="6">
    <location>
        <begin position="524"/>
        <end position="536"/>
    </location>
</feature>
<feature type="compositionally biased region" description="Low complexity" evidence="6">
    <location>
        <begin position="442"/>
        <end position="463"/>
    </location>
</feature>
<dbReference type="PROSITE" id="PS01036">
    <property type="entry name" value="HSP70_3"/>
    <property type="match status" value="1"/>
</dbReference>
<feature type="compositionally biased region" description="Pro residues" evidence="6">
    <location>
        <begin position="548"/>
        <end position="557"/>
    </location>
</feature>
<keyword evidence="3" id="KW-0067">ATP-binding</keyword>
<keyword evidence="2" id="KW-0547">Nucleotide-binding</keyword>
<protein>
    <submittedName>
        <fullName evidence="7">Hsp70 protein</fullName>
    </submittedName>
</protein>
<dbReference type="GO" id="GO:0140662">
    <property type="term" value="F:ATP-dependent protein folding chaperone"/>
    <property type="evidence" value="ECO:0007669"/>
    <property type="project" value="InterPro"/>
</dbReference>
<dbReference type="STRING" id="398843.A3K89_05205"/>
<dbReference type="Pfam" id="PF00012">
    <property type="entry name" value="HSP70"/>
    <property type="match status" value="1"/>
</dbReference>
<dbReference type="Gene3D" id="3.90.640.10">
    <property type="entry name" value="Actin, Chain A, domain 4"/>
    <property type="match status" value="1"/>
</dbReference>
<evidence type="ECO:0000256" key="6">
    <source>
        <dbReference type="SAM" id="MobiDB-lite"/>
    </source>
</evidence>
<gene>
    <name evidence="7" type="ORF">SAMN05421642_113137</name>
</gene>
<dbReference type="AlphaFoldDB" id="A0A239LNA1"/>
<evidence type="ECO:0000313" key="7">
    <source>
        <dbReference type="EMBL" id="SNT31149.1"/>
    </source>
</evidence>
<dbReference type="EMBL" id="FZOW01000013">
    <property type="protein sequence ID" value="SNT31149.1"/>
    <property type="molecule type" value="Genomic_DNA"/>
</dbReference>
<feature type="compositionally biased region" description="Low complexity" evidence="6">
    <location>
        <begin position="511"/>
        <end position="523"/>
    </location>
</feature>
<evidence type="ECO:0000256" key="4">
    <source>
        <dbReference type="ARBA" id="ARBA00023016"/>
    </source>
</evidence>
<evidence type="ECO:0000256" key="3">
    <source>
        <dbReference type="ARBA" id="ARBA00022840"/>
    </source>
</evidence>
<feature type="compositionally biased region" description="Pro residues" evidence="6">
    <location>
        <begin position="486"/>
        <end position="498"/>
    </location>
</feature>
<evidence type="ECO:0000256" key="1">
    <source>
        <dbReference type="ARBA" id="ARBA00007381"/>
    </source>
</evidence>
<dbReference type="PANTHER" id="PTHR42749">
    <property type="entry name" value="CELL SHAPE-DETERMINING PROTEIN MREB"/>
    <property type="match status" value="1"/>
</dbReference>
<evidence type="ECO:0000256" key="2">
    <source>
        <dbReference type="ARBA" id="ARBA00022741"/>
    </source>
</evidence>
<dbReference type="PANTHER" id="PTHR42749:SF1">
    <property type="entry name" value="CELL SHAPE-DETERMINING PROTEIN MREB"/>
    <property type="match status" value="1"/>
</dbReference>